<evidence type="ECO:0000256" key="2">
    <source>
        <dbReference type="ARBA" id="ARBA00023015"/>
    </source>
</evidence>
<sequence length="299" mass="32266">MRTAPILTQPPDLAPGTLLTIGELAAHTGLTPELLRTWESRHGFPEPTRLPSGHRRYTDDDVRAVQRVLAERDRGVRLEHAIEAARRAGNAADSGSVYASLCARHPDLATYTLTKRTLLALSWAIEDECLALASRAVLVGTFQKQRYFGQSAARWADLARTARAALVMADFEAHDDAPAPARVALPPDSPLLREWIVACDGPGLTAALVAWELPGQHDVTEAGRQFEAVWTVEGRVVRDTAVLTAEVGAALGSGSSRDLLQILEEAPPPRAASARAATSVFNRMVAYTDGTVLRGRTAR</sequence>
<dbReference type="PANTHER" id="PTHR30204">
    <property type="entry name" value="REDOX-CYCLING DRUG-SENSING TRANSCRIPTIONAL ACTIVATOR SOXR"/>
    <property type="match status" value="1"/>
</dbReference>
<evidence type="ECO:0000313" key="7">
    <source>
        <dbReference type="Proteomes" id="UP000294894"/>
    </source>
</evidence>
<organism evidence="6 7">
    <name type="scientific">Nocardioides euryhalodurans</name>
    <dbReference type="NCBI Taxonomy" id="2518370"/>
    <lineage>
        <taxon>Bacteria</taxon>
        <taxon>Bacillati</taxon>
        <taxon>Actinomycetota</taxon>
        <taxon>Actinomycetes</taxon>
        <taxon>Propionibacteriales</taxon>
        <taxon>Nocardioidaceae</taxon>
        <taxon>Nocardioides</taxon>
    </lineage>
</organism>
<evidence type="ECO:0000313" key="6">
    <source>
        <dbReference type="EMBL" id="QBR91308.1"/>
    </source>
</evidence>
<gene>
    <name evidence="6" type="ORF">EXE57_02755</name>
</gene>
<dbReference type="SUPFAM" id="SSF46955">
    <property type="entry name" value="Putative DNA-binding domain"/>
    <property type="match status" value="1"/>
</dbReference>
<proteinExistence type="predicted"/>
<dbReference type="KEGG" id="noy:EXE57_02755"/>
<protein>
    <submittedName>
        <fullName evidence="6">MerR family transcriptional regulator</fullName>
    </submittedName>
</protein>
<reference evidence="6 7" key="1">
    <citation type="submission" date="2019-03" db="EMBL/GenBank/DDBJ databases">
        <title>Three New Species of Nocardioides, Nocardioides euryhalodurans sp. nov., Nocardioides seonyuensis sp. nov. and Nocardioides eburneoflavus sp. nov., Iolated from Soil.</title>
        <authorList>
            <person name="Roh S.G."/>
            <person name="Lee C."/>
            <person name="Kim M.-K."/>
            <person name="Kim S.B."/>
        </authorList>
    </citation>
    <scope>NUCLEOTIDE SEQUENCE [LARGE SCALE GENOMIC DNA]</scope>
    <source>
        <strain evidence="6 7">MMS17-SY117</strain>
    </source>
</reference>
<dbReference type="Pfam" id="PF13411">
    <property type="entry name" value="MerR_1"/>
    <property type="match status" value="1"/>
</dbReference>
<evidence type="ECO:0000256" key="4">
    <source>
        <dbReference type="ARBA" id="ARBA00023163"/>
    </source>
</evidence>
<evidence type="ECO:0000256" key="3">
    <source>
        <dbReference type="ARBA" id="ARBA00023125"/>
    </source>
</evidence>
<dbReference type="Pfam" id="PF10069">
    <property type="entry name" value="DICT"/>
    <property type="match status" value="1"/>
</dbReference>
<dbReference type="InterPro" id="IPR047057">
    <property type="entry name" value="MerR_fam"/>
</dbReference>
<keyword evidence="3" id="KW-0238">DNA-binding</keyword>
<dbReference type="InterPro" id="IPR000551">
    <property type="entry name" value="MerR-type_HTH_dom"/>
</dbReference>
<feature type="domain" description="HTH merR-type" evidence="5">
    <location>
        <begin position="18"/>
        <end position="87"/>
    </location>
</feature>
<keyword evidence="2" id="KW-0805">Transcription regulation</keyword>
<dbReference type="PANTHER" id="PTHR30204:SF69">
    <property type="entry name" value="MERR-FAMILY TRANSCRIPTIONAL REGULATOR"/>
    <property type="match status" value="1"/>
</dbReference>
<evidence type="ECO:0000256" key="1">
    <source>
        <dbReference type="ARBA" id="ARBA00022491"/>
    </source>
</evidence>
<name>A0A4P7GHE4_9ACTN</name>
<evidence type="ECO:0000259" key="5">
    <source>
        <dbReference type="PROSITE" id="PS50937"/>
    </source>
</evidence>
<keyword evidence="1" id="KW-0678">Repressor</keyword>
<dbReference type="SMART" id="SM00422">
    <property type="entry name" value="HTH_MERR"/>
    <property type="match status" value="1"/>
</dbReference>
<dbReference type="EMBL" id="CP038267">
    <property type="protein sequence ID" value="QBR91308.1"/>
    <property type="molecule type" value="Genomic_DNA"/>
</dbReference>
<dbReference type="Proteomes" id="UP000294894">
    <property type="component" value="Chromosome"/>
</dbReference>
<dbReference type="AlphaFoldDB" id="A0A4P7GHE4"/>
<keyword evidence="4" id="KW-0804">Transcription</keyword>
<dbReference type="GO" id="GO:0003700">
    <property type="term" value="F:DNA-binding transcription factor activity"/>
    <property type="evidence" value="ECO:0007669"/>
    <property type="project" value="InterPro"/>
</dbReference>
<dbReference type="Gene3D" id="1.10.1660.10">
    <property type="match status" value="1"/>
</dbReference>
<dbReference type="PROSITE" id="PS50937">
    <property type="entry name" value="HTH_MERR_2"/>
    <property type="match status" value="1"/>
</dbReference>
<dbReference type="InterPro" id="IPR009061">
    <property type="entry name" value="DNA-bd_dom_put_sf"/>
</dbReference>
<dbReference type="GO" id="GO:0003677">
    <property type="term" value="F:DNA binding"/>
    <property type="evidence" value="ECO:0007669"/>
    <property type="project" value="UniProtKB-KW"/>
</dbReference>
<keyword evidence="7" id="KW-1185">Reference proteome</keyword>
<accession>A0A4P7GHE4</accession>
<dbReference type="OrthoDB" id="9800334at2"/>
<dbReference type="RefSeq" id="WP_135073791.1">
    <property type="nucleotide sequence ID" value="NZ_CP038267.1"/>
</dbReference>
<dbReference type="InterPro" id="IPR019278">
    <property type="entry name" value="DICT_dom"/>
</dbReference>